<feature type="transmembrane region" description="Helical" evidence="2">
    <location>
        <begin position="67"/>
        <end position="89"/>
    </location>
</feature>
<evidence type="ECO:0000256" key="2">
    <source>
        <dbReference type="SAM" id="Phobius"/>
    </source>
</evidence>
<keyword evidence="2" id="KW-1133">Transmembrane helix</keyword>
<evidence type="ECO:0000256" key="1">
    <source>
        <dbReference type="SAM" id="MobiDB-lite"/>
    </source>
</evidence>
<name>A0A086K825_TOXGO</name>
<organism evidence="3 4">
    <name type="scientific">Toxoplasma gondii p89</name>
    <dbReference type="NCBI Taxonomy" id="943119"/>
    <lineage>
        <taxon>Eukaryota</taxon>
        <taxon>Sar</taxon>
        <taxon>Alveolata</taxon>
        <taxon>Apicomplexa</taxon>
        <taxon>Conoidasida</taxon>
        <taxon>Coccidia</taxon>
        <taxon>Eucoccidiorida</taxon>
        <taxon>Eimeriorina</taxon>
        <taxon>Sarcocystidae</taxon>
        <taxon>Toxoplasma</taxon>
    </lineage>
</organism>
<accession>A0A086K825</accession>
<evidence type="ECO:0000313" key="4">
    <source>
        <dbReference type="Proteomes" id="UP000028828"/>
    </source>
</evidence>
<keyword evidence="2 3" id="KW-0812">Transmembrane</keyword>
<reference evidence="3 4" key="1">
    <citation type="submission" date="2014-03" db="EMBL/GenBank/DDBJ databases">
        <authorList>
            <person name="Sibley D."/>
            <person name="Venepally P."/>
            <person name="Karamycheva S."/>
            <person name="Hadjithomas M."/>
            <person name="Khan A."/>
            <person name="Brunk B."/>
            <person name="Roos D."/>
            <person name="Caler E."/>
            <person name="Lorenzi H."/>
        </authorList>
    </citation>
    <scope>NUCLEOTIDE SEQUENCE [LARGE SCALE GENOMIC DNA]</scope>
    <source>
        <strain evidence="4">p89</strain>
    </source>
</reference>
<dbReference type="Proteomes" id="UP000028828">
    <property type="component" value="Unassembled WGS sequence"/>
</dbReference>
<evidence type="ECO:0000313" key="3">
    <source>
        <dbReference type="EMBL" id="KFG40543.1"/>
    </source>
</evidence>
<sequence>MHAHPLTEPRASGLPPRPHSERHAKRQKYLCMPYMHIYTYLYAKFLVHFRRLLLNVAALRLCVRVSVVTKFPSVSVCACLLYGSVCFFVKRSQQLLRICHRGRTQQKVNACHNPGNLILNCATAV</sequence>
<feature type="region of interest" description="Disordered" evidence="1">
    <location>
        <begin position="1"/>
        <end position="21"/>
    </location>
</feature>
<dbReference type="EMBL" id="AEYI02001181">
    <property type="protein sequence ID" value="KFG40543.1"/>
    <property type="molecule type" value="Genomic_DNA"/>
</dbReference>
<gene>
    <name evidence="3" type="ORF">TGP89_309150</name>
</gene>
<keyword evidence="2" id="KW-0472">Membrane</keyword>
<protein>
    <submittedName>
        <fullName evidence="3">Putative transmembrane protein</fullName>
    </submittedName>
</protein>
<feature type="transmembrane region" description="Helical" evidence="2">
    <location>
        <begin position="29"/>
        <end position="47"/>
    </location>
</feature>
<dbReference type="VEuPathDB" id="ToxoDB:TGP89_309150"/>
<comment type="caution">
    <text evidence="3">The sequence shown here is derived from an EMBL/GenBank/DDBJ whole genome shotgun (WGS) entry which is preliminary data.</text>
</comment>
<dbReference type="AlphaFoldDB" id="A0A086K825"/>
<proteinExistence type="predicted"/>